<dbReference type="InterPro" id="IPR036412">
    <property type="entry name" value="HAD-like_sf"/>
</dbReference>
<dbReference type="GO" id="GO:0036424">
    <property type="term" value="F:L-phosphoserine phosphatase activity"/>
    <property type="evidence" value="ECO:0007669"/>
    <property type="project" value="TreeGrafter"/>
</dbReference>
<evidence type="ECO:0000256" key="7">
    <source>
        <dbReference type="ARBA" id="ARBA00022801"/>
    </source>
</evidence>
<evidence type="ECO:0000256" key="3">
    <source>
        <dbReference type="ARBA" id="ARBA00012640"/>
    </source>
</evidence>
<accession>A0A8K0NYU9</accession>
<dbReference type="GO" id="GO:0006564">
    <property type="term" value="P:L-serine biosynthetic process"/>
    <property type="evidence" value="ECO:0007669"/>
    <property type="project" value="UniProtKB-KW"/>
</dbReference>
<dbReference type="EMBL" id="KZ308297">
    <property type="protein sequence ID" value="KAG8226792.1"/>
    <property type="molecule type" value="Genomic_DNA"/>
</dbReference>
<evidence type="ECO:0000256" key="2">
    <source>
        <dbReference type="ARBA" id="ARBA00005135"/>
    </source>
</evidence>
<keyword evidence="8" id="KW-0460">Magnesium</keyword>
<evidence type="ECO:0000313" key="10">
    <source>
        <dbReference type="EMBL" id="KAG8226792.1"/>
    </source>
</evidence>
<dbReference type="InterPro" id="IPR023214">
    <property type="entry name" value="HAD_sf"/>
</dbReference>
<evidence type="ECO:0000256" key="4">
    <source>
        <dbReference type="ARBA" id="ARBA00015196"/>
    </source>
</evidence>
<dbReference type="NCBIfam" id="TIGR01488">
    <property type="entry name" value="HAD-SF-IB"/>
    <property type="match status" value="1"/>
</dbReference>
<comment type="cofactor">
    <cofactor evidence="1">
        <name>Mg(2+)</name>
        <dbReference type="ChEBI" id="CHEBI:18420"/>
    </cofactor>
</comment>
<dbReference type="GO" id="GO:0000287">
    <property type="term" value="F:magnesium ion binding"/>
    <property type="evidence" value="ECO:0007669"/>
    <property type="project" value="TreeGrafter"/>
</dbReference>
<comment type="caution">
    <text evidence="10">The sequence shown here is derived from an EMBL/GenBank/DDBJ whole genome shotgun (WGS) entry which is preliminary data.</text>
</comment>
<keyword evidence="9" id="KW-0718">Serine biosynthesis</keyword>
<reference evidence="10" key="1">
    <citation type="submission" date="2013-04" db="EMBL/GenBank/DDBJ databases">
        <authorList>
            <person name="Qu J."/>
            <person name="Murali S.C."/>
            <person name="Bandaranaike D."/>
            <person name="Bellair M."/>
            <person name="Blankenburg K."/>
            <person name="Chao H."/>
            <person name="Dinh H."/>
            <person name="Doddapaneni H."/>
            <person name="Downs B."/>
            <person name="Dugan-Rocha S."/>
            <person name="Elkadiri S."/>
            <person name="Gnanaolivu R.D."/>
            <person name="Hernandez B."/>
            <person name="Javaid M."/>
            <person name="Jayaseelan J.C."/>
            <person name="Lee S."/>
            <person name="Li M."/>
            <person name="Ming W."/>
            <person name="Munidasa M."/>
            <person name="Muniz J."/>
            <person name="Nguyen L."/>
            <person name="Ongeri F."/>
            <person name="Osuji N."/>
            <person name="Pu L.-L."/>
            <person name="Puazo M."/>
            <person name="Qu C."/>
            <person name="Quiroz J."/>
            <person name="Raj R."/>
            <person name="Weissenberger G."/>
            <person name="Xin Y."/>
            <person name="Zou X."/>
            <person name="Han Y."/>
            <person name="Richards S."/>
            <person name="Worley K."/>
            <person name="Muzny D."/>
            <person name="Gibbs R."/>
        </authorList>
    </citation>
    <scope>NUCLEOTIDE SEQUENCE</scope>
    <source>
        <strain evidence="10">Sampled in the wild</strain>
    </source>
</reference>
<evidence type="ECO:0000256" key="5">
    <source>
        <dbReference type="ARBA" id="ARBA00022605"/>
    </source>
</evidence>
<dbReference type="OrthoDB" id="27226at2759"/>
<name>A0A8K0NYU9_LADFU</name>
<keyword evidence="11" id="KW-1185">Reference proteome</keyword>
<keyword evidence="6" id="KW-0479">Metal-binding</keyword>
<keyword evidence="7" id="KW-0378">Hydrolase</keyword>
<dbReference type="PANTHER" id="PTHR43344:SF2">
    <property type="entry name" value="PHOSPHOSERINE PHOSPHATASE"/>
    <property type="match status" value="1"/>
</dbReference>
<dbReference type="Pfam" id="PF00702">
    <property type="entry name" value="Hydrolase"/>
    <property type="match status" value="1"/>
</dbReference>
<evidence type="ECO:0000256" key="8">
    <source>
        <dbReference type="ARBA" id="ARBA00022842"/>
    </source>
</evidence>
<protein>
    <recommendedName>
        <fullName evidence="4">Phosphoserine phosphatase</fullName>
        <ecNumber evidence="3">3.1.3.3</ecNumber>
    </recommendedName>
</protein>
<reference evidence="10" key="2">
    <citation type="submission" date="2017-10" db="EMBL/GenBank/DDBJ databases">
        <title>Ladona fulva Genome sequencing and assembly.</title>
        <authorList>
            <person name="Murali S."/>
            <person name="Richards S."/>
            <person name="Bandaranaike D."/>
            <person name="Bellair M."/>
            <person name="Blankenburg K."/>
            <person name="Chao H."/>
            <person name="Dinh H."/>
            <person name="Doddapaneni H."/>
            <person name="Dugan-Rocha S."/>
            <person name="Elkadiri S."/>
            <person name="Gnanaolivu R."/>
            <person name="Hernandez B."/>
            <person name="Skinner E."/>
            <person name="Javaid M."/>
            <person name="Lee S."/>
            <person name="Li M."/>
            <person name="Ming W."/>
            <person name="Munidasa M."/>
            <person name="Muniz J."/>
            <person name="Nguyen L."/>
            <person name="Hughes D."/>
            <person name="Osuji N."/>
            <person name="Pu L.-L."/>
            <person name="Puazo M."/>
            <person name="Qu C."/>
            <person name="Quiroz J."/>
            <person name="Raj R."/>
            <person name="Weissenberger G."/>
            <person name="Xin Y."/>
            <person name="Zou X."/>
            <person name="Han Y."/>
            <person name="Worley K."/>
            <person name="Muzny D."/>
            <person name="Gibbs R."/>
        </authorList>
    </citation>
    <scope>NUCLEOTIDE SEQUENCE</scope>
    <source>
        <strain evidence="10">Sampled in the wild</strain>
    </source>
</reference>
<dbReference type="Proteomes" id="UP000792457">
    <property type="component" value="Unassembled WGS sequence"/>
</dbReference>
<dbReference type="InterPro" id="IPR050582">
    <property type="entry name" value="HAD-like_SerB"/>
</dbReference>
<dbReference type="EC" id="3.1.3.3" evidence="3"/>
<proteinExistence type="predicted"/>
<gene>
    <name evidence="10" type="ORF">J437_LFUL002838</name>
</gene>
<organism evidence="10 11">
    <name type="scientific">Ladona fulva</name>
    <name type="common">Scarce chaser dragonfly</name>
    <name type="synonym">Libellula fulva</name>
    <dbReference type="NCBI Taxonomy" id="123851"/>
    <lineage>
        <taxon>Eukaryota</taxon>
        <taxon>Metazoa</taxon>
        <taxon>Ecdysozoa</taxon>
        <taxon>Arthropoda</taxon>
        <taxon>Hexapoda</taxon>
        <taxon>Insecta</taxon>
        <taxon>Pterygota</taxon>
        <taxon>Palaeoptera</taxon>
        <taxon>Odonata</taxon>
        <taxon>Epiprocta</taxon>
        <taxon>Anisoptera</taxon>
        <taxon>Libelluloidea</taxon>
        <taxon>Libellulidae</taxon>
        <taxon>Ladona</taxon>
    </lineage>
</organism>
<evidence type="ECO:0000256" key="9">
    <source>
        <dbReference type="ARBA" id="ARBA00023299"/>
    </source>
</evidence>
<dbReference type="AlphaFoldDB" id="A0A8K0NYU9"/>
<dbReference type="Gene3D" id="3.40.50.1000">
    <property type="entry name" value="HAD superfamily/HAD-like"/>
    <property type="match status" value="1"/>
</dbReference>
<dbReference type="SUPFAM" id="SSF56784">
    <property type="entry name" value="HAD-like"/>
    <property type="match status" value="1"/>
</dbReference>
<evidence type="ECO:0000256" key="6">
    <source>
        <dbReference type="ARBA" id="ARBA00022723"/>
    </source>
</evidence>
<keyword evidence="5" id="KW-0028">Amino-acid biosynthesis</keyword>
<dbReference type="GO" id="GO:0005737">
    <property type="term" value="C:cytoplasm"/>
    <property type="evidence" value="ECO:0007669"/>
    <property type="project" value="TreeGrafter"/>
</dbReference>
<comment type="pathway">
    <text evidence="2">Amino-acid biosynthesis; L-serine biosynthesis; L-serine from 3-phospho-D-glycerate: step 3/3.</text>
</comment>
<dbReference type="PANTHER" id="PTHR43344">
    <property type="entry name" value="PHOSPHOSERINE PHOSPHATASE"/>
    <property type="match status" value="1"/>
</dbReference>
<evidence type="ECO:0000256" key="1">
    <source>
        <dbReference type="ARBA" id="ARBA00001946"/>
    </source>
</evidence>
<sequence length="184" mass="20909">MRGNIKCFIIITRPISRNLTNFLKLNYRELITTLHQRKVPVYLISGGFRSLILPAAKELSIPPENVYANRLKFYFDGEYAGFDEEQPTSRSGGKGIVIEKLKKQYGYQRLVLIGDGATDLEACPPADAFIDIKFLNPKYIFFSLDANFAQTKDYGFGGNVIRPKVQKEAHWFVTSFSELTQALD</sequence>
<evidence type="ECO:0000313" key="11">
    <source>
        <dbReference type="Proteomes" id="UP000792457"/>
    </source>
</evidence>